<keyword evidence="1" id="KW-1133">Transmembrane helix</keyword>
<evidence type="ECO:0000256" key="1">
    <source>
        <dbReference type="SAM" id="Phobius"/>
    </source>
</evidence>
<dbReference type="OrthoDB" id="8604072at2"/>
<comment type="caution">
    <text evidence="2">The sequence shown here is derived from an EMBL/GenBank/DDBJ whole genome shotgun (WGS) entry which is preliminary data.</text>
</comment>
<sequence>MSKELLGLIFLPTGIIFMCMAALFQMYVMMTETYTLNRYRDKALMWRVAVLFITFSLTVYWLCPSARKKGIVFLILGAGGALMYGLAHVWLPFNR</sequence>
<evidence type="ECO:0000313" key="3">
    <source>
        <dbReference type="Proteomes" id="UP000241868"/>
    </source>
</evidence>
<dbReference type="AlphaFoldDB" id="A0A2P7TY09"/>
<evidence type="ECO:0000313" key="2">
    <source>
        <dbReference type="EMBL" id="PSJ79606.1"/>
    </source>
</evidence>
<keyword evidence="1" id="KW-0812">Transmembrane</keyword>
<dbReference type="RefSeq" id="WP_106742751.1">
    <property type="nucleotide sequence ID" value="NZ_PXYY01000089.1"/>
</dbReference>
<keyword evidence="3" id="KW-1185">Reference proteome</keyword>
<feature type="transmembrane region" description="Helical" evidence="1">
    <location>
        <begin position="5"/>
        <end position="24"/>
    </location>
</feature>
<protein>
    <submittedName>
        <fullName evidence="2">Uncharacterized protein</fullName>
    </submittedName>
</protein>
<keyword evidence="1" id="KW-0472">Membrane</keyword>
<feature type="transmembrane region" description="Helical" evidence="1">
    <location>
        <begin position="44"/>
        <end position="63"/>
    </location>
</feature>
<dbReference type="Proteomes" id="UP000241868">
    <property type="component" value="Unassembled WGS sequence"/>
</dbReference>
<gene>
    <name evidence="2" type="ORF">C7N83_11265</name>
</gene>
<organism evidence="2 3">
    <name type="scientific">Neisseria iguanae</name>
    <dbReference type="NCBI Taxonomy" id="90242"/>
    <lineage>
        <taxon>Bacteria</taxon>
        <taxon>Pseudomonadati</taxon>
        <taxon>Pseudomonadota</taxon>
        <taxon>Betaproteobacteria</taxon>
        <taxon>Neisseriales</taxon>
        <taxon>Neisseriaceae</taxon>
        <taxon>Neisseria</taxon>
    </lineage>
</organism>
<proteinExistence type="predicted"/>
<dbReference type="EMBL" id="PXYY01000089">
    <property type="protein sequence ID" value="PSJ79606.1"/>
    <property type="molecule type" value="Genomic_DNA"/>
</dbReference>
<accession>A0A2P7TY09</accession>
<feature type="transmembrane region" description="Helical" evidence="1">
    <location>
        <begin position="70"/>
        <end position="91"/>
    </location>
</feature>
<reference evidence="2 3" key="1">
    <citation type="submission" date="2018-03" db="EMBL/GenBank/DDBJ databases">
        <title>Neisseria weixii sp. nov., isolated from the intestinal contents of Tibetan Plateau pika (Ochotona curzoniae) in Yushu, Qinghai Province, China.</title>
        <authorList>
            <person name="Gui Z."/>
        </authorList>
    </citation>
    <scope>NUCLEOTIDE SEQUENCE [LARGE SCALE GENOMIC DNA]</scope>
    <source>
        <strain evidence="2 3">ATCC 51483</strain>
    </source>
</reference>
<name>A0A2P7TY09_9NEIS</name>